<keyword evidence="1" id="KW-0378">Hydrolase</keyword>
<proteinExistence type="predicted"/>
<accession>A0A382LHE7</accession>
<evidence type="ECO:0000313" key="4">
    <source>
        <dbReference type="EMBL" id="SVC34512.1"/>
    </source>
</evidence>
<dbReference type="InterPro" id="IPR001650">
    <property type="entry name" value="Helicase_C-like"/>
</dbReference>
<keyword evidence="2" id="KW-0067">ATP-binding</keyword>
<dbReference type="SMART" id="SM00490">
    <property type="entry name" value="HELICc"/>
    <property type="match status" value="1"/>
</dbReference>
<gene>
    <name evidence="4" type="ORF">METZ01_LOCUS287366</name>
</gene>
<feature type="domain" description="Helicase C-terminal" evidence="3">
    <location>
        <begin position="1"/>
        <end position="119"/>
    </location>
</feature>
<dbReference type="GO" id="GO:0006281">
    <property type="term" value="P:DNA repair"/>
    <property type="evidence" value="ECO:0007669"/>
    <property type="project" value="InterPro"/>
</dbReference>
<dbReference type="EMBL" id="UINC01086237">
    <property type="protein sequence ID" value="SVC34512.1"/>
    <property type="molecule type" value="Genomic_DNA"/>
</dbReference>
<dbReference type="SUPFAM" id="SSF52540">
    <property type="entry name" value="P-loop containing nucleoside triphosphate hydrolases"/>
    <property type="match status" value="1"/>
</dbReference>
<name>A0A382LHE7_9ZZZZ</name>
<dbReference type="PANTHER" id="PTHR47964">
    <property type="entry name" value="ATP-DEPENDENT DNA HELICASE HOMOLOG RECG, CHLOROPLASTIC"/>
    <property type="match status" value="1"/>
</dbReference>
<dbReference type="InterPro" id="IPR045562">
    <property type="entry name" value="RecG_dom3_C"/>
</dbReference>
<organism evidence="4">
    <name type="scientific">marine metagenome</name>
    <dbReference type="NCBI Taxonomy" id="408172"/>
    <lineage>
        <taxon>unclassified sequences</taxon>
        <taxon>metagenomes</taxon>
        <taxon>ecological metagenomes</taxon>
    </lineage>
</organism>
<sequence length="189" mass="20702">RLSTQVFPDLTVGLLHGRMTLKEKELVMESFREGSLQILVATAVVEVGVDVPNASVMFIDGADRFGLAQMHQFRGRVGRGVHQSLCILMAEKPGENAIARMDALRKNPSGLSLAEIDLKLRGAGDYIGTRQSGKPLFKVAQIEDSDLLALARIEATKILASDPELKESSNALLYEKYQSELEDLYGQVS</sequence>
<dbReference type="Gene3D" id="3.40.50.300">
    <property type="entry name" value="P-loop containing nucleotide triphosphate hydrolases"/>
    <property type="match status" value="1"/>
</dbReference>
<dbReference type="InterPro" id="IPR027417">
    <property type="entry name" value="P-loop_NTPase"/>
</dbReference>
<keyword evidence="2" id="KW-0547">Nucleotide-binding</keyword>
<dbReference type="Pfam" id="PF19833">
    <property type="entry name" value="RecG_dom3_C"/>
    <property type="match status" value="1"/>
</dbReference>
<reference evidence="4" key="1">
    <citation type="submission" date="2018-05" db="EMBL/GenBank/DDBJ databases">
        <authorList>
            <person name="Lanie J.A."/>
            <person name="Ng W.-L."/>
            <person name="Kazmierczak K.M."/>
            <person name="Andrzejewski T.M."/>
            <person name="Davidsen T.M."/>
            <person name="Wayne K.J."/>
            <person name="Tettelin H."/>
            <person name="Glass J.I."/>
            <person name="Rusch D."/>
            <person name="Podicherti R."/>
            <person name="Tsui H.-C.T."/>
            <person name="Winkler M.E."/>
        </authorList>
    </citation>
    <scope>NUCLEOTIDE SEQUENCE</scope>
</reference>
<keyword evidence="2" id="KW-0347">Helicase</keyword>
<dbReference type="PROSITE" id="PS51194">
    <property type="entry name" value="HELICASE_CTER"/>
    <property type="match status" value="1"/>
</dbReference>
<feature type="non-terminal residue" evidence="4">
    <location>
        <position position="1"/>
    </location>
</feature>
<dbReference type="Pfam" id="PF00271">
    <property type="entry name" value="Helicase_C"/>
    <property type="match status" value="1"/>
</dbReference>
<evidence type="ECO:0000256" key="2">
    <source>
        <dbReference type="ARBA" id="ARBA00022806"/>
    </source>
</evidence>
<protein>
    <recommendedName>
        <fullName evidence="3">Helicase C-terminal domain-containing protein</fullName>
    </recommendedName>
</protein>
<dbReference type="PANTHER" id="PTHR47964:SF1">
    <property type="entry name" value="ATP-DEPENDENT DNA HELICASE HOMOLOG RECG, CHLOROPLASTIC"/>
    <property type="match status" value="1"/>
</dbReference>
<dbReference type="GO" id="GO:0016787">
    <property type="term" value="F:hydrolase activity"/>
    <property type="evidence" value="ECO:0007669"/>
    <property type="project" value="UniProtKB-KW"/>
</dbReference>
<evidence type="ECO:0000256" key="1">
    <source>
        <dbReference type="ARBA" id="ARBA00022801"/>
    </source>
</evidence>
<dbReference type="AlphaFoldDB" id="A0A382LHE7"/>
<dbReference type="InterPro" id="IPR047112">
    <property type="entry name" value="RecG/Mfd"/>
</dbReference>
<evidence type="ECO:0000259" key="3">
    <source>
        <dbReference type="PROSITE" id="PS51194"/>
    </source>
</evidence>
<dbReference type="GO" id="GO:0003678">
    <property type="term" value="F:DNA helicase activity"/>
    <property type="evidence" value="ECO:0007669"/>
    <property type="project" value="TreeGrafter"/>
</dbReference>